<dbReference type="EMBL" id="PDJI01000004">
    <property type="protein sequence ID" value="PFG39629.1"/>
    <property type="molecule type" value="Genomic_DNA"/>
</dbReference>
<reference evidence="1 2" key="1">
    <citation type="submission" date="2017-10" db="EMBL/GenBank/DDBJ databases">
        <title>Sequencing the genomes of 1000 actinobacteria strains.</title>
        <authorList>
            <person name="Klenk H.-P."/>
        </authorList>
    </citation>
    <scope>NUCLEOTIDE SEQUENCE [LARGE SCALE GENOMIC DNA]</scope>
    <source>
        <strain evidence="1 2">DSM 21838</strain>
    </source>
</reference>
<evidence type="ECO:0000313" key="2">
    <source>
        <dbReference type="Proteomes" id="UP000222106"/>
    </source>
</evidence>
<dbReference type="Proteomes" id="UP000222106">
    <property type="component" value="Unassembled WGS sequence"/>
</dbReference>
<name>A0A2A9EN36_9MICO</name>
<evidence type="ECO:0000313" key="1">
    <source>
        <dbReference type="EMBL" id="PFG39629.1"/>
    </source>
</evidence>
<proteinExistence type="predicted"/>
<gene>
    <name evidence="1" type="ORF">ATJ97_2140</name>
</gene>
<dbReference type="OrthoDB" id="3837807at2"/>
<comment type="caution">
    <text evidence="1">The sequence shown here is derived from an EMBL/GenBank/DDBJ whole genome shotgun (WGS) entry which is preliminary data.</text>
</comment>
<accession>A0A2A9EN36</accession>
<dbReference type="SUPFAM" id="SSF55961">
    <property type="entry name" value="Bet v1-like"/>
    <property type="match status" value="1"/>
</dbReference>
<keyword evidence="2" id="KW-1185">Reference proteome</keyword>
<dbReference type="AlphaFoldDB" id="A0A2A9EN36"/>
<sequence>MVTRSNAQQVGEERLREATGRSRAEWYAVLDEAGAQAWDHTRIARWLGGEHDVDGWWAQSVTVGYEQSRGMRAPGQRSDGTWEAGATKTLYTTPQALWPHLADDELRRDWLDVDWQMLGVTEPRSVRMTADDGSRITLLVDELAPGRDGRAKVRLSVQHLRLPDGDAVGETKKFWRDSLAALAAVVHA</sequence>
<dbReference type="RefSeq" id="WP_098483697.1">
    <property type="nucleotide sequence ID" value="NZ_PDJI01000004.1"/>
</dbReference>
<protein>
    <recommendedName>
        <fullName evidence="3">Activator of Hsp90 ATPase-like protein</fullName>
    </recommendedName>
</protein>
<evidence type="ECO:0008006" key="3">
    <source>
        <dbReference type="Google" id="ProtNLM"/>
    </source>
</evidence>
<organism evidence="1 2">
    <name type="scientific">Georgenia soli</name>
    <dbReference type="NCBI Taxonomy" id="638953"/>
    <lineage>
        <taxon>Bacteria</taxon>
        <taxon>Bacillati</taxon>
        <taxon>Actinomycetota</taxon>
        <taxon>Actinomycetes</taxon>
        <taxon>Micrococcales</taxon>
        <taxon>Bogoriellaceae</taxon>
        <taxon>Georgenia</taxon>
    </lineage>
</organism>